<gene>
    <name evidence="1" type="ORF">ELX58_05115</name>
</gene>
<dbReference type="EMBL" id="CP034726">
    <property type="protein sequence ID" value="QBP18521.1"/>
    <property type="molecule type" value="Genomic_DNA"/>
</dbReference>
<dbReference type="AlphaFoldDB" id="A0A4P6ZL17"/>
<keyword evidence="2" id="KW-1185">Reference proteome</keyword>
<evidence type="ECO:0000313" key="2">
    <source>
        <dbReference type="Proteomes" id="UP000294321"/>
    </source>
</evidence>
<dbReference type="KEGG" id="lji:ELX58_05115"/>
<evidence type="ECO:0000313" key="1">
    <source>
        <dbReference type="EMBL" id="QBP18521.1"/>
    </source>
</evidence>
<dbReference type="RefSeq" id="WP_133442080.1">
    <property type="nucleotide sequence ID" value="NZ_CP034726.1"/>
</dbReference>
<proteinExistence type="predicted"/>
<name>A0A4P6ZL17_9LACO</name>
<dbReference type="Proteomes" id="UP000294321">
    <property type="component" value="Chromosome"/>
</dbReference>
<reference evidence="2" key="1">
    <citation type="submission" date="2018-12" db="EMBL/GenBank/DDBJ databases">
        <title>A new species of lactobacillus.</title>
        <authorList>
            <person name="Jian Y."/>
            <person name="Xin L."/>
            <person name="Hong Z.J."/>
            <person name="Ming L.Z."/>
            <person name="Hong X.Z."/>
        </authorList>
    </citation>
    <scope>NUCLEOTIDE SEQUENCE [LARGE SCALE GENOMIC DNA]</scope>
    <source>
        <strain evidence="2">HSLZ-75</strain>
    </source>
</reference>
<dbReference type="OrthoDB" id="3880382at2"/>
<organism evidence="1 2">
    <name type="scientific">Acetilactobacillus jinshanensis</name>
    <dbReference type="NCBI Taxonomy" id="1720083"/>
    <lineage>
        <taxon>Bacteria</taxon>
        <taxon>Bacillati</taxon>
        <taxon>Bacillota</taxon>
        <taxon>Bacilli</taxon>
        <taxon>Lactobacillales</taxon>
        <taxon>Lactobacillaceae</taxon>
        <taxon>Acetilactobacillus</taxon>
    </lineage>
</organism>
<protein>
    <submittedName>
        <fullName evidence="1">Uncharacterized protein</fullName>
    </submittedName>
</protein>
<accession>A0A4P6ZL17</accession>
<sequence>MAYHYRIFDNIFDIESVNNLFIDTHYFVAQHRIEIFYLSGVKGAEDFDHEIKPGKSIADVIRHRILQTLPELRLDKSLQINFYNLKNVANLKRYFKLYGVATNATAALAYMNNKGQILPPSQYDARRYYGGNSINLVHHTKPVNIKEYNDDLASYADNPYKDIPGAYNINFKYYPVKRTDPGFNPIRYGHGEMIGYNSADYDLVMIAHFLGSLIEVPVVRAVLNEIRKNSKKSRVHWPRRTIKADAEKLNAILQPKFMRDFNNLLFSSQYRQNMVQALIKHDGQTYFKRIETVPWYIYKGWKQTNRYLDISDLNRRVSLKRIEAAMGMQINESLPEIEKGKRGVKNVDELADFISYNLNDVYATRLTFKLPVYQDALTLREILLKKFPALIYSYDPKKVTREKATPKDVMIAPDNLRFTRLNSDFSSAQFIINVIAPYHAMKDIPGLNYLYPDPRVLKILHQEHPHDPYLPEYPVNVLDNTMRWAREQDRKYHTGGSIARNFFHVYVVYLIMQYHNVNPDLCDPKTGISKHEKRNDLDGVPRWISPYMKIKPYLRSKNMDMPYIKKDGKPSSCMVTFSIGGIHGLEFNQKKYLEDVRHWKKMKHLQDLMKQSFGADQKGAERIGSTFIIKNRGQIIATRPYVKGTIHGAQWRTLEPPHLLRKLSHSDRYVIRKRYAYIAVDSCQHEDFSGYYPMLISRLGSFWPHDQPTDMYRHLYIERLHLKHQLRKYTKHSPQWEKINLQQKLRKLLLNAGSGVGAGSFTNNLRMNNAIISMRIIGQLFAWRIGEAETLAGGRVPSTNTDGMYVMDVSKKTNDKVLFDNVKAMMLDIIPSPLYRFVSKDTNNRVEVEKHGNKPVLTEANGATLRSWQGPTPSNHLSHPAVADWALANYLAYHGKNPSTEPFDEHAVMKDLEKMHMAILSKDKYVHALQMFQWIIMGNQTKHRYLFLQRAKWNVETHQWQLVGFNQLPRTNRVFLIKNDLHGIDHFIKIATKQEKKSDVNHSSDPYTEQVLKGHDDPLDKYHEYGKVIKVTDMPEHQNVYLNGKRLRFYNQQMRWWLYQHLDIHAYMKFVEVKFNTSWRNK</sequence>